<feature type="compositionally biased region" description="Polar residues" evidence="1">
    <location>
        <begin position="384"/>
        <end position="393"/>
    </location>
</feature>
<sequence>MPSFLSGRQSSRSQQHQQQQQQQAQQQQQQQQQDVPPPPALLQRQQQQQQQHPFGDPSGPGPGPGPGRGPGSSQDTGSASAVSFSNSDLPPFDPLQKTLPRQQSQLLEEQQQQFSAQQRMQQAQQQLQQQQAQNPYPAALAPGLSKSSSTKLPSSVASSGGNPSIGFDGQQQQQLPNTPLLTKQSNLDYLEQVSRSQSQRYPTQAVPLQGHLHYSSSSLGAASVDDLTRTLQISSPLVGQPPQFPPKDQYQQQAQQQQRLSSPPQPQPPAQEPRRTTRKLFKNFLGGGSGSSRGSGSDSNGRSQNQQQQQPPLPPLSQSGPPPTSQNVHNNSGGIARRPSKRLSQQPPSLRTGGPSQVSVLDQQGDWPIQGQQQNPHFIGTDPAGNQNTQPSPLQGIGEFVGDAQGGGYPVSDNEQAPPTIRRVHTGELGDPQENSPYGPDDIGRHSNSHAGQLAQGGYIQQLAPGVSPSDQLILQQQQQGGNIAYGQGHFDPQQQQQQYPALQYQQQPQAISTNNPHHGFIGHLGTAGLPQQQQQQQHGLLQQHVPNPETISQLSHESPVTDADTLTNQTSSSAGNTYSPQEPQRQIPQGQQAALQDLAPTPPPPAQLQVGQAPQQQGPPLQNPAPGQDLQDQQTMPPQQGGPPPNRRSQDTNDRAGPQSGGPPPNYRHSQNAASGSAAAGSLSPLPPLPAGSSGTTGGPTQGYQRGGEQRQYEAVAAEGRNSPQPSTGERDAAVPDPEKALKELALKYKNVKRLYFEGKGQIDQLTGQIEHLQNAIANQRMSQSRTALDDSEYATRFNRLNGAMNNLSFNIRKDWVRLPSWIAPYTSSDALKTGKQEMTAVGRAIICCWVVEFIFERCFHPSLDPELSFQLKEIEHNIRRNSHKLSSQEEYDALTYKIISWRMATLEGLQGVLSSPESSENRAKFTQQAVADLTSYLSHHLTDPAPPGIEGSASTIVELAVGIASNLPMESRDVVVTLPRPLDYVAPHLMDVEKAGLPSLERPADDGGDQDDDDDATDDGTANDDENSGRTRSAHPSNDMPKVRFAGFVAVEVRGRQVLAKASVWTL</sequence>
<dbReference type="Proteomes" id="UP001642482">
    <property type="component" value="Unassembled WGS sequence"/>
</dbReference>
<feature type="compositionally biased region" description="Polar residues" evidence="1">
    <location>
        <begin position="342"/>
        <end position="361"/>
    </location>
</feature>
<feature type="compositionally biased region" description="Low complexity" evidence="1">
    <location>
        <begin position="674"/>
        <end position="685"/>
    </location>
</feature>
<feature type="region of interest" description="Disordered" evidence="1">
    <location>
        <begin position="235"/>
        <end position="451"/>
    </location>
</feature>
<feature type="compositionally biased region" description="Pro residues" evidence="1">
    <location>
        <begin position="311"/>
        <end position="324"/>
    </location>
</feature>
<comment type="caution">
    <text evidence="2">The sequence shown here is derived from an EMBL/GenBank/DDBJ whole genome shotgun (WGS) entry which is preliminary data.</text>
</comment>
<feature type="compositionally biased region" description="Low complexity" evidence="1">
    <location>
        <begin position="581"/>
        <end position="600"/>
    </location>
</feature>
<feature type="compositionally biased region" description="Low complexity" evidence="1">
    <location>
        <begin position="294"/>
        <end position="310"/>
    </location>
</feature>
<dbReference type="EMBL" id="CAWUHD010000027">
    <property type="protein sequence ID" value="CAK7218278.1"/>
    <property type="molecule type" value="Genomic_DNA"/>
</dbReference>
<feature type="compositionally biased region" description="Polar residues" evidence="1">
    <location>
        <begin position="1"/>
        <end position="13"/>
    </location>
</feature>
<feature type="compositionally biased region" description="Low complexity" evidence="1">
    <location>
        <begin position="101"/>
        <end position="133"/>
    </location>
</feature>
<protein>
    <recommendedName>
        <fullName evidence="4">S-adenosylmethionine-dependent methyltransferase-like protein</fullName>
    </recommendedName>
</protein>
<feature type="compositionally biased region" description="Low complexity" evidence="1">
    <location>
        <begin position="43"/>
        <end position="57"/>
    </location>
</feature>
<reference evidence="2 3" key="1">
    <citation type="submission" date="2024-01" db="EMBL/GenBank/DDBJ databases">
        <authorList>
            <person name="Allen C."/>
            <person name="Tagirdzhanova G."/>
        </authorList>
    </citation>
    <scope>NUCLEOTIDE SEQUENCE [LARGE SCALE GENOMIC DNA]</scope>
</reference>
<proteinExistence type="predicted"/>
<feature type="region of interest" description="Disordered" evidence="1">
    <location>
        <begin position="1"/>
        <end position="202"/>
    </location>
</feature>
<evidence type="ECO:0000256" key="1">
    <source>
        <dbReference type="SAM" id="MobiDB-lite"/>
    </source>
</evidence>
<evidence type="ECO:0008006" key="4">
    <source>
        <dbReference type="Google" id="ProtNLM"/>
    </source>
</evidence>
<accession>A0ABP0BFB5</accession>
<feature type="compositionally biased region" description="Acidic residues" evidence="1">
    <location>
        <begin position="1008"/>
        <end position="1028"/>
    </location>
</feature>
<feature type="compositionally biased region" description="Low complexity" evidence="1">
    <location>
        <begin position="145"/>
        <end position="159"/>
    </location>
</feature>
<feature type="compositionally biased region" description="Low complexity" evidence="1">
    <location>
        <begin position="532"/>
        <end position="545"/>
    </location>
</feature>
<keyword evidence="3" id="KW-1185">Reference proteome</keyword>
<name>A0ABP0BFB5_9PEZI</name>
<feature type="compositionally biased region" description="Polar residues" evidence="1">
    <location>
        <begin position="74"/>
        <end position="88"/>
    </location>
</feature>
<organism evidence="2 3">
    <name type="scientific">Sporothrix eucalyptigena</name>
    <dbReference type="NCBI Taxonomy" id="1812306"/>
    <lineage>
        <taxon>Eukaryota</taxon>
        <taxon>Fungi</taxon>
        <taxon>Dikarya</taxon>
        <taxon>Ascomycota</taxon>
        <taxon>Pezizomycotina</taxon>
        <taxon>Sordariomycetes</taxon>
        <taxon>Sordariomycetidae</taxon>
        <taxon>Ophiostomatales</taxon>
        <taxon>Ophiostomataceae</taxon>
        <taxon>Sporothrix</taxon>
    </lineage>
</organism>
<feature type="region of interest" description="Disordered" evidence="1">
    <location>
        <begin position="1000"/>
        <end position="1043"/>
    </location>
</feature>
<feature type="region of interest" description="Disordered" evidence="1">
    <location>
        <begin position="484"/>
        <end position="738"/>
    </location>
</feature>
<feature type="compositionally biased region" description="Polar residues" evidence="1">
    <location>
        <begin position="550"/>
        <end position="580"/>
    </location>
</feature>
<feature type="compositionally biased region" description="Low complexity" evidence="1">
    <location>
        <begin position="246"/>
        <end position="262"/>
    </location>
</feature>
<feature type="compositionally biased region" description="Low complexity" evidence="1">
    <location>
        <begin position="608"/>
        <end position="640"/>
    </location>
</feature>
<feature type="compositionally biased region" description="Polar residues" evidence="1">
    <location>
        <begin position="175"/>
        <end position="202"/>
    </location>
</feature>
<evidence type="ECO:0000313" key="3">
    <source>
        <dbReference type="Proteomes" id="UP001642482"/>
    </source>
</evidence>
<gene>
    <name evidence="2" type="ORF">SEUCBS140593_003493</name>
</gene>
<feature type="compositionally biased region" description="Low complexity" evidence="1">
    <location>
        <begin position="362"/>
        <end position="374"/>
    </location>
</feature>
<evidence type="ECO:0000313" key="2">
    <source>
        <dbReference type="EMBL" id="CAK7218278.1"/>
    </source>
</evidence>
<feature type="compositionally biased region" description="Low complexity" evidence="1">
    <location>
        <begin position="484"/>
        <end position="511"/>
    </location>
</feature>
<feature type="compositionally biased region" description="Low complexity" evidence="1">
    <location>
        <begin position="14"/>
        <end position="33"/>
    </location>
</feature>